<sequence>MASQQNFAFYPNAVDWAKSDASVDDGTGEDKNPVMRGWSLAIGASLVSNVGYLQKTLWNNAKFGSLRHMPELDTRLPARLHPCVIPISTDASTQSLIPFDSHIQNPRPADLDGRYLSVADYHAAYKAGTVTPLQVAEELLQRIQRGQSPASRYANAWVDSYGQDELALAAARESTERYAQGKQLGLLDGVPFGVKDDVDVKGYVSHFGMKYDANVPFFKPAERTAWPVQKMQEAGAVMIGKLAMHELGVDVSGCNPAWGTPTNWMNQTYYPGGSSSGAASALSAGIVPIALGTDAGGSARIPPSFTGQYGLKPSHHRIGLMSHSMAVMAPMASTVADLTIAYRTMAQPNPCLQHPGPFLPLPPRLPPAQRVIGIYRAWFDKADRGPRHCNAAVDYYKNSLGYDIVDIAIPFLREARLAHGATCLTDGAAAHYARAPTQAAAHAMVQPQTRVLVSVGGQTPAQDYIKYNELREVLMQHLAFLFKKHPGLLILTPTTPLAGWPKDPANESYGFSDGNMTLKHMMYVFLANMTGTPAVTVPVGYVEPKQGTGRIPVNLMALGEWGSEEQLLAWAGEAEKYLDEVVKDGRRRPTGWVDVLAAAQGQKKDGDE</sequence>
<dbReference type="Pfam" id="PF01425">
    <property type="entry name" value="Amidase"/>
    <property type="match status" value="1"/>
</dbReference>
<dbReference type="InterPro" id="IPR036928">
    <property type="entry name" value="AS_sf"/>
</dbReference>
<dbReference type="STRING" id="41688.A0A2N3N735"/>
<dbReference type="Gene3D" id="3.90.1300.10">
    <property type="entry name" value="Amidase signature (AS) domain"/>
    <property type="match status" value="1"/>
</dbReference>
<evidence type="ECO:0000313" key="3">
    <source>
        <dbReference type="Proteomes" id="UP000233524"/>
    </source>
</evidence>
<accession>A0A2N3N735</accession>
<feature type="domain" description="Amidase" evidence="1">
    <location>
        <begin position="155"/>
        <end position="568"/>
    </location>
</feature>
<gene>
    <name evidence="2" type="ORF">jhhlp_005192</name>
</gene>
<organism evidence="2 3">
    <name type="scientific">Lomentospora prolificans</name>
    <dbReference type="NCBI Taxonomy" id="41688"/>
    <lineage>
        <taxon>Eukaryota</taxon>
        <taxon>Fungi</taxon>
        <taxon>Dikarya</taxon>
        <taxon>Ascomycota</taxon>
        <taxon>Pezizomycotina</taxon>
        <taxon>Sordariomycetes</taxon>
        <taxon>Hypocreomycetidae</taxon>
        <taxon>Microascales</taxon>
        <taxon>Microascaceae</taxon>
        <taxon>Lomentospora</taxon>
    </lineage>
</organism>
<proteinExistence type="predicted"/>
<dbReference type="PANTHER" id="PTHR11895">
    <property type="entry name" value="TRANSAMIDASE"/>
    <property type="match status" value="1"/>
</dbReference>
<dbReference type="InterPro" id="IPR023631">
    <property type="entry name" value="Amidase_dom"/>
</dbReference>
<dbReference type="AlphaFoldDB" id="A0A2N3N735"/>
<dbReference type="VEuPathDB" id="FungiDB:jhhlp_005192"/>
<keyword evidence="3" id="KW-1185">Reference proteome</keyword>
<evidence type="ECO:0000259" key="1">
    <source>
        <dbReference type="Pfam" id="PF01425"/>
    </source>
</evidence>
<protein>
    <recommendedName>
        <fullName evidence="1">Amidase domain-containing protein</fullName>
    </recommendedName>
</protein>
<reference evidence="2 3" key="1">
    <citation type="journal article" date="2017" name="G3 (Bethesda)">
        <title>First Draft Genome Sequence of the Pathogenic Fungus Lomentospora prolificans (Formerly Scedosporium prolificans).</title>
        <authorList>
            <person name="Luo R."/>
            <person name="Zimin A."/>
            <person name="Workman R."/>
            <person name="Fan Y."/>
            <person name="Pertea G."/>
            <person name="Grossman N."/>
            <person name="Wear M.P."/>
            <person name="Jia B."/>
            <person name="Miller H."/>
            <person name="Casadevall A."/>
            <person name="Timp W."/>
            <person name="Zhang S.X."/>
            <person name="Salzberg S.L."/>
        </authorList>
    </citation>
    <scope>NUCLEOTIDE SEQUENCE [LARGE SCALE GENOMIC DNA]</scope>
    <source>
        <strain evidence="2 3">JHH-5317</strain>
    </source>
</reference>
<comment type="caution">
    <text evidence="2">The sequence shown here is derived from an EMBL/GenBank/DDBJ whole genome shotgun (WGS) entry which is preliminary data.</text>
</comment>
<dbReference type="EMBL" id="NLAX01000697">
    <property type="protein sequence ID" value="PKS08249.1"/>
    <property type="molecule type" value="Genomic_DNA"/>
</dbReference>
<evidence type="ECO:0000313" key="2">
    <source>
        <dbReference type="EMBL" id="PKS08249.1"/>
    </source>
</evidence>
<dbReference type="SUPFAM" id="SSF75304">
    <property type="entry name" value="Amidase signature (AS) enzymes"/>
    <property type="match status" value="1"/>
</dbReference>
<name>A0A2N3N735_9PEZI</name>
<dbReference type="InterPro" id="IPR000120">
    <property type="entry name" value="Amidase"/>
</dbReference>
<dbReference type="Proteomes" id="UP000233524">
    <property type="component" value="Unassembled WGS sequence"/>
</dbReference>
<dbReference type="InParanoid" id="A0A2N3N735"/>
<dbReference type="OrthoDB" id="421993at2759"/>
<dbReference type="PANTHER" id="PTHR11895:SF67">
    <property type="entry name" value="AMIDASE DOMAIN-CONTAINING PROTEIN"/>
    <property type="match status" value="1"/>
</dbReference>
<dbReference type="GO" id="GO:0003824">
    <property type="term" value="F:catalytic activity"/>
    <property type="evidence" value="ECO:0007669"/>
    <property type="project" value="InterPro"/>
</dbReference>